<comment type="caution">
    <text evidence="5">The sequence shown here is derived from an EMBL/GenBank/DDBJ whole genome shotgun (WGS) entry which is preliminary data.</text>
</comment>
<dbReference type="EMBL" id="RQGC01000013">
    <property type="protein sequence ID" value="TGL38363.1"/>
    <property type="molecule type" value="Genomic_DNA"/>
</dbReference>
<reference evidence="5 8" key="2">
    <citation type="journal article" date="2019" name="PLoS Negl. Trop. Dis.">
        <title>Revisiting the worldwide diversity of Leptospira species in the environment.</title>
        <authorList>
            <person name="Vincent A.T."/>
            <person name="Schiettekatte O."/>
            <person name="Bourhy P."/>
            <person name="Veyrier F.J."/>
            <person name="Picardeau M."/>
        </authorList>
    </citation>
    <scope>NUCLEOTIDE SEQUENCE [LARGE SCALE GENOMIC DNA]</scope>
    <source>
        <strain evidence="6">201702690</strain>
        <strain evidence="5 8">SSW18</strain>
    </source>
</reference>
<dbReference type="EMBL" id="RQER01000001">
    <property type="protein sequence ID" value="TGK05227.1"/>
    <property type="molecule type" value="Genomic_DNA"/>
</dbReference>
<evidence type="ECO:0000256" key="1">
    <source>
        <dbReference type="ARBA" id="ARBA00023015"/>
    </source>
</evidence>
<evidence type="ECO:0000256" key="3">
    <source>
        <dbReference type="ARBA" id="ARBA00023163"/>
    </source>
</evidence>
<dbReference type="PANTHER" id="PTHR43280:SF2">
    <property type="entry name" value="HTH-TYPE TRANSCRIPTIONAL REGULATOR EXSA"/>
    <property type="match status" value="1"/>
</dbReference>
<dbReference type="AlphaFoldDB" id="A0A5F1ZQ02"/>
<evidence type="ECO:0000313" key="7">
    <source>
        <dbReference type="Proteomes" id="UP000297273"/>
    </source>
</evidence>
<protein>
    <submittedName>
        <fullName evidence="5">AraC family transcriptional regulator</fullName>
    </submittedName>
</protein>
<keyword evidence="2" id="KW-0238">DNA-binding</keyword>
<name>A0A5F1ZQ02_9LEPT</name>
<proteinExistence type="predicted"/>
<accession>A0A5F1ZQ02</accession>
<evidence type="ECO:0000313" key="8">
    <source>
        <dbReference type="Proteomes" id="UP000297946"/>
    </source>
</evidence>
<dbReference type="PROSITE" id="PS01124">
    <property type="entry name" value="HTH_ARAC_FAMILY_2"/>
    <property type="match status" value="1"/>
</dbReference>
<dbReference type="PANTHER" id="PTHR43280">
    <property type="entry name" value="ARAC-FAMILY TRANSCRIPTIONAL REGULATOR"/>
    <property type="match status" value="1"/>
</dbReference>
<dbReference type="PROSITE" id="PS00041">
    <property type="entry name" value="HTH_ARAC_FAMILY_1"/>
    <property type="match status" value="1"/>
</dbReference>
<dbReference type="InterPro" id="IPR018060">
    <property type="entry name" value="HTH_AraC"/>
</dbReference>
<dbReference type="SMART" id="SM00342">
    <property type="entry name" value="HTH_ARAC"/>
    <property type="match status" value="1"/>
</dbReference>
<feature type="domain" description="HTH araC/xylS-type" evidence="4">
    <location>
        <begin position="146"/>
        <end position="243"/>
    </location>
</feature>
<dbReference type="GO" id="GO:0003700">
    <property type="term" value="F:DNA-binding transcription factor activity"/>
    <property type="evidence" value="ECO:0007669"/>
    <property type="project" value="InterPro"/>
</dbReference>
<dbReference type="Gene3D" id="1.10.10.60">
    <property type="entry name" value="Homeodomain-like"/>
    <property type="match status" value="1"/>
</dbReference>
<dbReference type="Proteomes" id="UP000297273">
    <property type="component" value="Unassembled WGS sequence"/>
</dbReference>
<keyword evidence="3" id="KW-0804">Transcription</keyword>
<dbReference type="RefSeq" id="WP_135646862.1">
    <property type="nucleotide sequence ID" value="NZ_RQER01000001.1"/>
</dbReference>
<dbReference type="InterPro" id="IPR018062">
    <property type="entry name" value="HTH_AraC-typ_CS"/>
</dbReference>
<dbReference type="Pfam" id="PF12833">
    <property type="entry name" value="HTH_18"/>
    <property type="match status" value="1"/>
</dbReference>
<keyword evidence="1" id="KW-0805">Transcription regulation</keyword>
<dbReference type="InterPro" id="IPR009057">
    <property type="entry name" value="Homeodomain-like_sf"/>
</dbReference>
<gene>
    <name evidence="5" type="ORF">EHO57_00665</name>
    <name evidence="6" type="ORF">EHQ53_16425</name>
</gene>
<sequence length="250" mass="28277">MKIFVWNSRSLFIGRLEHLSFHSERSAYLICSLSSENFRIAEEPEGDWKICRSVLVPQGLQVQIDAKNDLISAMSIETQDVHKFLPDPKAARIQIEPVLLENAFRNISILLQETDSDTDKQKELLEELDRLIPANFTPRKMDPRISAVVEKVSEDLSENISTEELAILAGLSVSRLEHLFKEASGISLSEFRTWQRVKAAALAIANGENLTEAAQSAGFYDSAHFSNSFKKTYGFPPSLFLNPKTKFHFF</sequence>
<organism evidence="5 8">
    <name type="scientific">Leptospira langatensis</name>
    <dbReference type="NCBI Taxonomy" id="2484983"/>
    <lineage>
        <taxon>Bacteria</taxon>
        <taxon>Pseudomonadati</taxon>
        <taxon>Spirochaetota</taxon>
        <taxon>Spirochaetia</taxon>
        <taxon>Leptospirales</taxon>
        <taxon>Leptospiraceae</taxon>
        <taxon>Leptospira</taxon>
    </lineage>
</organism>
<dbReference type="GO" id="GO:0043565">
    <property type="term" value="F:sequence-specific DNA binding"/>
    <property type="evidence" value="ECO:0007669"/>
    <property type="project" value="InterPro"/>
</dbReference>
<evidence type="ECO:0000313" key="6">
    <source>
        <dbReference type="EMBL" id="TGL38363.1"/>
    </source>
</evidence>
<reference evidence="6" key="1">
    <citation type="submission" date="2018-10" db="EMBL/GenBank/DDBJ databases">
        <authorList>
            <person name="Vincent A.T."/>
            <person name="Schiettekatte O."/>
            <person name="Bourhy P."/>
            <person name="Veyrier F.J."/>
            <person name="Picardeau M."/>
        </authorList>
    </citation>
    <scope>NUCLEOTIDE SEQUENCE</scope>
    <source>
        <strain evidence="6">201702690</strain>
    </source>
</reference>
<evidence type="ECO:0000313" key="5">
    <source>
        <dbReference type="EMBL" id="TGK05227.1"/>
    </source>
</evidence>
<dbReference type="Proteomes" id="UP000297946">
    <property type="component" value="Unassembled WGS sequence"/>
</dbReference>
<keyword evidence="7" id="KW-1185">Reference proteome</keyword>
<dbReference type="OrthoDB" id="183331at2"/>
<evidence type="ECO:0000256" key="2">
    <source>
        <dbReference type="ARBA" id="ARBA00023125"/>
    </source>
</evidence>
<dbReference type="SUPFAM" id="SSF46689">
    <property type="entry name" value="Homeodomain-like"/>
    <property type="match status" value="2"/>
</dbReference>
<evidence type="ECO:0000259" key="4">
    <source>
        <dbReference type="PROSITE" id="PS01124"/>
    </source>
</evidence>